<gene>
    <name evidence="1" type="ORF">CFIMG_007616RA00001</name>
</gene>
<evidence type="ECO:0000313" key="1">
    <source>
        <dbReference type="EMBL" id="PHH54987.1"/>
    </source>
</evidence>
<reference evidence="1 2" key="1">
    <citation type="journal article" date="2013" name="Fungal Biol.">
        <title>Analysis of microsatellite markers in the genome of the plant pathogen Ceratocystis fimbriata.</title>
        <authorList>
            <person name="Simpson M.C."/>
            <person name="Wilken P.M."/>
            <person name="Coetzee M.P."/>
            <person name="Wingfield M.J."/>
            <person name="Wingfield B.D."/>
        </authorList>
    </citation>
    <scope>NUCLEOTIDE SEQUENCE [LARGE SCALE GENOMIC DNA]</scope>
    <source>
        <strain evidence="1 2">CBS 114723</strain>
    </source>
</reference>
<name>A0A2C5XCS9_9PEZI</name>
<dbReference type="EMBL" id="APWK03000017">
    <property type="protein sequence ID" value="PHH54987.1"/>
    <property type="molecule type" value="Genomic_DNA"/>
</dbReference>
<comment type="caution">
    <text evidence="1">The sequence shown here is derived from an EMBL/GenBank/DDBJ whole genome shotgun (WGS) entry which is preliminary data.</text>
</comment>
<protein>
    <submittedName>
        <fullName evidence="1">Uncharacterized protein</fullName>
    </submittedName>
</protein>
<sequence>MSAKLEEKYFRSSSRRGLNMLRNWYYYQSKLSLYNTEEKMGEDLM</sequence>
<evidence type="ECO:0000313" key="2">
    <source>
        <dbReference type="Proteomes" id="UP000222788"/>
    </source>
</evidence>
<accession>A0A2C5XCS9</accession>
<proteinExistence type="predicted"/>
<dbReference type="AlphaFoldDB" id="A0A2C5XCS9"/>
<keyword evidence="2" id="KW-1185">Reference proteome</keyword>
<dbReference type="Proteomes" id="UP000222788">
    <property type="component" value="Unassembled WGS sequence"/>
</dbReference>
<reference evidence="1 2" key="2">
    <citation type="journal article" date="2013" name="IMA Fungus">
        <title>IMA Genome-F 1: Ceratocystis fimbriata: Draft nuclear genome sequence for the plant pathogen, Ceratocystis fimbriata.</title>
        <authorList>
            <person name="Wilken P.M."/>
            <person name="Steenkamp E.T."/>
            <person name="Wingfield M.J."/>
            <person name="de Beer Z.W."/>
            <person name="Wingfield B.D."/>
        </authorList>
    </citation>
    <scope>NUCLEOTIDE SEQUENCE [LARGE SCALE GENOMIC DNA]</scope>
    <source>
        <strain evidence="1 2">CBS 114723</strain>
    </source>
</reference>
<organism evidence="1 2">
    <name type="scientific">Ceratocystis fimbriata CBS 114723</name>
    <dbReference type="NCBI Taxonomy" id="1035309"/>
    <lineage>
        <taxon>Eukaryota</taxon>
        <taxon>Fungi</taxon>
        <taxon>Dikarya</taxon>
        <taxon>Ascomycota</taxon>
        <taxon>Pezizomycotina</taxon>
        <taxon>Sordariomycetes</taxon>
        <taxon>Hypocreomycetidae</taxon>
        <taxon>Microascales</taxon>
        <taxon>Ceratocystidaceae</taxon>
        <taxon>Ceratocystis</taxon>
    </lineage>
</organism>